<dbReference type="EMBL" id="ACCF01000139">
    <property type="protein sequence ID" value="EEF67493.1"/>
    <property type="molecule type" value="Genomic_DNA"/>
</dbReference>
<sequence length="186" mass="20941">MKKGLLFGLLAAAGGAAYLLSKAANKKEEEKTIITLSNDEDEPTVQPQEEKPAEAEPEALEEEPAEEEPQYSREVQEINLMYPYLKPAFISACLKEQLDFDQNYPEGSLITIYHDISFPAVEDLITFVRIIKEHDYQINEADGDQSLTISKDLIVEKGKILSDILNVSNQVCCLNGQYHAYRLESK</sequence>
<proteinExistence type="predicted"/>
<name>B9Y962_9FIRM</name>
<feature type="region of interest" description="Disordered" evidence="1">
    <location>
        <begin position="31"/>
        <end position="72"/>
    </location>
</feature>
<dbReference type="eggNOG" id="ENOG503359M">
    <property type="taxonomic scope" value="Bacteria"/>
</dbReference>
<evidence type="ECO:0000313" key="2">
    <source>
        <dbReference type="EMBL" id="EEF67493.1"/>
    </source>
</evidence>
<evidence type="ECO:0000313" key="3">
    <source>
        <dbReference type="Proteomes" id="UP000005950"/>
    </source>
</evidence>
<dbReference type="HOGENOM" id="CLU_1452595_0_0_9"/>
<reference evidence="2 3" key="1">
    <citation type="submission" date="2008-12" db="EMBL/GenBank/DDBJ databases">
        <authorList>
            <person name="Fulton L."/>
            <person name="Clifton S."/>
            <person name="Fulton B."/>
            <person name="Xu J."/>
            <person name="Minx P."/>
            <person name="Pepin K.H."/>
            <person name="Johnson M."/>
            <person name="Bhonagiri V."/>
            <person name="Nash W.E."/>
            <person name="Mardis E.R."/>
            <person name="Wilson R.K."/>
        </authorList>
    </citation>
    <scope>NUCLEOTIDE SEQUENCE [LARGE SCALE GENOMIC DNA]</scope>
    <source>
        <strain evidence="2 3">DSM 12042</strain>
    </source>
</reference>
<dbReference type="AlphaFoldDB" id="B9Y962"/>
<organism evidence="2 3">
    <name type="scientific">Holdemania filiformis DSM 12042</name>
    <dbReference type="NCBI Taxonomy" id="545696"/>
    <lineage>
        <taxon>Bacteria</taxon>
        <taxon>Bacillati</taxon>
        <taxon>Bacillota</taxon>
        <taxon>Erysipelotrichia</taxon>
        <taxon>Erysipelotrichales</taxon>
        <taxon>Erysipelotrichaceae</taxon>
        <taxon>Holdemania</taxon>
    </lineage>
</organism>
<dbReference type="Proteomes" id="UP000005950">
    <property type="component" value="Unassembled WGS sequence"/>
</dbReference>
<accession>B9Y962</accession>
<dbReference type="RefSeq" id="WP_006059547.1">
    <property type="nucleotide sequence ID" value="NZ_GG657557.1"/>
</dbReference>
<protein>
    <submittedName>
        <fullName evidence="2">Uncharacterized protein</fullName>
    </submittedName>
</protein>
<evidence type="ECO:0000256" key="1">
    <source>
        <dbReference type="SAM" id="MobiDB-lite"/>
    </source>
</evidence>
<feature type="compositionally biased region" description="Acidic residues" evidence="1">
    <location>
        <begin position="55"/>
        <end position="69"/>
    </location>
</feature>
<reference evidence="2 3" key="2">
    <citation type="submission" date="2009-02" db="EMBL/GenBank/DDBJ databases">
        <title>Draft genome sequence of Holdemania filiformis DSM 12042.</title>
        <authorList>
            <person name="Sudarsanam P."/>
            <person name="Ley R."/>
            <person name="Guruge J."/>
            <person name="Turnbaugh P.J."/>
            <person name="Mahowald M."/>
            <person name="Liep D."/>
            <person name="Gordon J."/>
        </authorList>
    </citation>
    <scope>NUCLEOTIDE SEQUENCE [LARGE SCALE GENOMIC DNA]</scope>
    <source>
        <strain evidence="2 3">DSM 12042</strain>
    </source>
</reference>
<gene>
    <name evidence="2" type="ORF">HOLDEFILI_02367</name>
</gene>
<comment type="caution">
    <text evidence="2">The sequence shown here is derived from an EMBL/GenBank/DDBJ whole genome shotgun (WGS) entry which is preliminary data.</text>
</comment>
<dbReference type="OrthoDB" id="1654361at2"/>